<comment type="caution">
    <text evidence="2">The sequence shown here is derived from an EMBL/GenBank/DDBJ whole genome shotgun (WGS) entry which is preliminary data.</text>
</comment>
<dbReference type="EMBL" id="DWUU01000047">
    <property type="protein sequence ID" value="HJD42889.1"/>
    <property type="molecule type" value="Genomic_DNA"/>
</dbReference>
<evidence type="ECO:0000313" key="3">
    <source>
        <dbReference type="Proteomes" id="UP000823909"/>
    </source>
</evidence>
<feature type="domain" description="HTH cro/C1-type" evidence="1">
    <location>
        <begin position="7"/>
        <end position="29"/>
    </location>
</feature>
<dbReference type="GO" id="GO:0003677">
    <property type="term" value="F:DNA binding"/>
    <property type="evidence" value="ECO:0007669"/>
    <property type="project" value="InterPro"/>
</dbReference>
<gene>
    <name evidence="2" type="ORF">H9910_07765</name>
</gene>
<organism evidence="2 3">
    <name type="scientific">Candidatus Mediterraneibacter quadrami</name>
    <dbReference type="NCBI Taxonomy" id="2838684"/>
    <lineage>
        <taxon>Bacteria</taxon>
        <taxon>Bacillati</taxon>
        <taxon>Bacillota</taxon>
        <taxon>Clostridia</taxon>
        <taxon>Lachnospirales</taxon>
        <taxon>Lachnospiraceae</taxon>
        <taxon>Mediterraneibacter</taxon>
    </lineage>
</organism>
<dbReference type="Gene3D" id="1.10.260.40">
    <property type="entry name" value="lambda repressor-like DNA-binding domains"/>
    <property type="match status" value="1"/>
</dbReference>
<name>A0A9D2U887_9FIRM</name>
<dbReference type="Pfam" id="PF01381">
    <property type="entry name" value="HTH_3"/>
    <property type="match status" value="1"/>
</dbReference>
<dbReference type="InterPro" id="IPR010982">
    <property type="entry name" value="Lambda_DNA-bd_dom_sf"/>
</dbReference>
<dbReference type="Proteomes" id="UP000823909">
    <property type="component" value="Unassembled WGS sequence"/>
</dbReference>
<dbReference type="InterPro" id="IPR001387">
    <property type="entry name" value="Cro/C1-type_HTH"/>
</dbReference>
<accession>A0A9D2U887</accession>
<evidence type="ECO:0000259" key="1">
    <source>
        <dbReference type="PROSITE" id="PS50943"/>
    </source>
</evidence>
<dbReference type="SUPFAM" id="SSF47413">
    <property type="entry name" value="lambda repressor-like DNA-binding domains"/>
    <property type="match status" value="1"/>
</dbReference>
<dbReference type="AlphaFoldDB" id="A0A9D2U887"/>
<sequence length="29" mass="3312">MTFADKLQSLRKSKKLSQEDLAEKCGVTR</sequence>
<reference evidence="2" key="2">
    <citation type="submission" date="2021-04" db="EMBL/GenBank/DDBJ databases">
        <authorList>
            <person name="Gilroy R."/>
        </authorList>
    </citation>
    <scope>NUCLEOTIDE SEQUENCE</scope>
    <source>
        <strain evidence="2">ChiBcec15-3976</strain>
    </source>
</reference>
<reference evidence="2" key="1">
    <citation type="journal article" date="2021" name="PeerJ">
        <title>Extensive microbial diversity within the chicken gut microbiome revealed by metagenomics and culture.</title>
        <authorList>
            <person name="Gilroy R."/>
            <person name="Ravi A."/>
            <person name="Getino M."/>
            <person name="Pursley I."/>
            <person name="Horton D.L."/>
            <person name="Alikhan N.F."/>
            <person name="Baker D."/>
            <person name="Gharbi K."/>
            <person name="Hall N."/>
            <person name="Watson M."/>
            <person name="Adriaenssens E.M."/>
            <person name="Foster-Nyarko E."/>
            <person name="Jarju S."/>
            <person name="Secka A."/>
            <person name="Antonio M."/>
            <person name="Oren A."/>
            <person name="Chaudhuri R.R."/>
            <person name="La Ragione R."/>
            <person name="Hildebrand F."/>
            <person name="Pallen M.J."/>
        </authorList>
    </citation>
    <scope>NUCLEOTIDE SEQUENCE</scope>
    <source>
        <strain evidence="2">ChiBcec15-3976</strain>
    </source>
</reference>
<protein>
    <submittedName>
        <fullName evidence="2">Helix-turn-helix domain-containing protein</fullName>
    </submittedName>
</protein>
<proteinExistence type="predicted"/>
<dbReference type="CDD" id="cd00093">
    <property type="entry name" value="HTH_XRE"/>
    <property type="match status" value="1"/>
</dbReference>
<dbReference type="PROSITE" id="PS50943">
    <property type="entry name" value="HTH_CROC1"/>
    <property type="match status" value="1"/>
</dbReference>
<evidence type="ECO:0000313" key="2">
    <source>
        <dbReference type="EMBL" id="HJD42889.1"/>
    </source>
</evidence>